<dbReference type="Gene3D" id="3.20.180.10">
    <property type="entry name" value="PNP-oxidase-like"/>
    <property type="match status" value="1"/>
</dbReference>
<dbReference type="Proteomes" id="UP000093000">
    <property type="component" value="Unassembled WGS sequence"/>
</dbReference>
<dbReference type="InterPro" id="IPR019595">
    <property type="entry name" value="DUF2470"/>
</dbReference>
<name>A0A1C7NKK3_9FUNG</name>
<evidence type="ECO:0000313" key="3">
    <source>
        <dbReference type="Proteomes" id="UP000093000"/>
    </source>
</evidence>
<dbReference type="OrthoDB" id="5553410at2759"/>
<dbReference type="STRING" id="101091.A0A1C7NKK3"/>
<dbReference type="InterPro" id="IPR028110">
    <property type="entry name" value="TMEM254"/>
</dbReference>
<feature type="domain" description="DUF2470" evidence="1">
    <location>
        <begin position="12"/>
        <end position="87"/>
    </location>
</feature>
<gene>
    <name evidence="2" type="ORF">A0J61_02444</name>
</gene>
<dbReference type="EMBL" id="LUGH01000092">
    <property type="protein sequence ID" value="OBZ89510.1"/>
    <property type="molecule type" value="Genomic_DNA"/>
</dbReference>
<keyword evidence="3" id="KW-1185">Reference proteome</keyword>
<sequence>MSEFPDPIAVFSAPISAYMSGHANVNLAYVKYFAKKTDATKAEFRNLNSQGFTVAYTLPDGSEHEAFIQFNEPVKQREDIRPILENMAKEAEEALGMPSSMDNPPNIKAITKAAEIEEAQQAEVNKLQKERRSSLDLRKYMGQNGLSSISKDVFYEADTHWKVAIVSGLMLNGLLGYGSEEFLHTYVPSFLLTVRDYLTPQLTRSILHWAVVTHLGESVVALTICLKRGWYSPLNILRWTGSTFLYGFASMSKLMKHGKQVKLASKEE</sequence>
<comment type="caution">
    <text evidence="2">The sequence shown here is derived from an EMBL/GenBank/DDBJ whole genome shotgun (WGS) entry which is preliminary data.</text>
</comment>
<evidence type="ECO:0000259" key="1">
    <source>
        <dbReference type="Pfam" id="PF10615"/>
    </source>
</evidence>
<dbReference type="Pfam" id="PF14934">
    <property type="entry name" value="TMEM254"/>
    <property type="match status" value="1"/>
</dbReference>
<accession>A0A1C7NKK3</accession>
<dbReference type="InterPro" id="IPR037119">
    <property type="entry name" value="Haem_oxidase_HugZ-like_sf"/>
</dbReference>
<proteinExistence type="predicted"/>
<reference evidence="2 3" key="1">
    <citation type="submission" date="2016-03" db="EMBL/GenBank/DDBJ databases">
        <title>Choanephora cucurbitarum.</title>
        <authorList>
            <person name="Min B."/>
            <person name="Park H."/>
            <person name="Park J.-H."/>
            <person name="Shin H.-D."/>
            <person name="Choi I.-G."/>
        </authorList>
    </citation>
    <scope>NUCLEOTIDE SEQUENCE [LARGE SCALE GENOMIC DNA]</scope>
    <source>
        <strain evidence="2 3">KUS-F28377</strain>
    </source>
</reference>
<dbReference type="Pfam" id="PF10615">
    <property type="entry name" value="DUF2470"/>
    <property type="match status" value="1"/>
</dbReference>
<dbReference type="InParanoid" id="A0A1C7NKK3"/>
<dbReference type="AlphaFoldDB" id="A0A1C7NKK3"/>
<organism evidence="2 3">
    <name type="scientific">Choanephora cucurbitarum</name>
    <dbReference type="NCBI Taxonomy" id="101091"/>
    <lineage>
        <taxon>Eukaryota</taxon>
        <taxon>Fungi</taxon>
        <taxon>Fungi incertae sedis</taxon>
        <taxon>Mucoromycota</taxon>
        <taxon>Mucoromycotina</taxon>
        <taxon>Mucoromycetes</taxon>
        <taxon>Mucorales</taxon>
        <taxon>Mucorineae</taxon>
        <taxon>Choanephoraceae</taxon>
        <taxon>Choanephoroideae</taxon>
        <taxon>Choanephora</taxon>
    </lineage>
</organism>
<protein>
    <recommendedName>
        <fullName evidence="1">DUF2470 domain-containing protein</fullName>
    </recommendedName>
</protein>
<evidence type="ECO:0000313" key="2">
    <source>
        <dbReference type="EMBL" id="OBZ89510.1"/>
    </source>
</evidence>